<dbReference type="InterPro" id="IPR011009">
    <property type="entry name" value="Kinase-like_dom_sf"/>
</dbReference>
<sequence length="569" mass="58605">MVDGWTVPGFTHVKELGRGASGRVMLAVDDVTRTEVAIKYLDERLWSDASWMQRYRAVARRMTQVEDEAIADLYDLVEGPGGAGAVVMQLARGISLRRMLDVQGPTGPLAALAVFGGSLAALGAAHQAEVVHQDFKPGNVLVEPTGEILVTDFGIVPPRAFGDEPPGTPAYAAPELWDGAPASPASDLYAATVVFYECLTGRRPFDAAGNGGKALAALAKAHREAPIPADAVPGPLRGLILAGLAKDPGDRPGSAEDFLAMLEEAAVSAYGPSWEAQGAGRLTDMVTATLSAPPPARPEPAGTARSAAPAAGLRSRRLLVGAAGAVAAIALAGGAVHVLSGGQDRPGGQDVLLPTAAAEGPRPDLSPTPGPGAALAARIERTAARHPSASFSFRRSGCCGAAVTAKGRFRLVSGGEPAYSMLVSSSDPQTRRTARTILIDDTAYVRTGASWQPVPSAGAQTQGYAPLAAGVRGGTSVANVAKLVQGSTSLRQVGRTYRGVVPMAALVDEPLYNDLTRATGAKRAVFALALDSSGLPHRLHVTVGSGDKAVTLRTAYARWGQPVSITAPR</sequence>
<dbReference type="EC" id="2.7.11.1" evidence="1"/>
<organism evidence="10 11">
    <name type="scientific">Thermomonospora curvata (strain ATCC 19995 / DSM 43183 / JCM 3096 / KCTC 9072 / NBRC 15933 / NCIMB 10081 / Henssen B9)</name>
    <dbReference type="NCBI Taxonomy" id="471852"/>
    <lineage>
        <taxon>Bacteria</taxon>
        <taxon>Bacillati</taxon>
        <taxon>Actinomycetota</taxon>
        <taxon>Actinomycetes</taxon>
        <taxon>Streptosporangiales</taxon>
        <taxon>Thermomonosporaceae</taxon>
        <taxon>Thermomonospora</taxon>
    </lineage>
</organism>
<evidence type="ECO:0000256" key="7">
    <source>
        <dbReference type="PROSITE-ProRule" id="PRU10141"/>
    </source>
</evidence>
<dbReference type="Proteomes" id="UP000001918">
    <property type="component" value="Chromosome"/>
</dbReference>
<dbReference type="KEGG" id="tcu:Tcur_4435"/>
<protein>
    <recommendedName>
        <fullName evidence="1">non-specific serine/threonine protein kinase</fullName>
        <ecNumber evidence="1">2.7.11.1</ecNumber>
    </recommendedName>
</protein>
<evidence type="ECO:0000256" key="8">
    <source>
        <dbReference type="SAM" id="MobiDB-lite"/>
    </source>
</evidence>
<dbReference type="PANTHER" id="PTHR43289:SF6">
    <property type="entry name" value="SERINE_THREONINE-PROTEIN KINASE NEKL-3"/>
    <property type="match status" value="1"/>
</dbReference>
<evidence type="ECO:0000259" key="9">
    <source>
        <dbReference type="PROSITE" id="PS50011"/>
    </source>
</evidence>
<accession>D1A488</accession>
<dbReference type="eggNOG" id="COG0515">
    <property type="taxonomic scope" value="Bacteria"/>
</dbReference>
<feature type="domain" description="Protein kinase" evidence="9">
    <location>
        <begin position="10"/>
        <end position="267"/>
    </location>
</feature>
<evidence type="ECO:0000256" key="2">
    <source>
        <dbReference type="ARBA" id="ARBA00022527"/>
    </source>
</evidence>
<dbReference type="Gene3D" id="1.10.510.10">
    <property type="entry name" value="Transferase(Phosphotransferase) domain 1"/>
    <property type="match status" value="1"/>
</dbReference>
<proteinExistence type="predicted"/>
<dbReference type="InterPro" id="IPR008271">
    <property type="entry name" value="Ser/Thr_kinase_AS"/>
</dbReference>
<dbReference type="CDD" id="cd14014">
    <property type="entry name" value="STKc_PknB_like"/>
    <property type="match status" value="1"/>
</dbReference>
<evidence type="ECO:0000256" key="1">
    <source>
        <dbReference type="ARBA" id="ARBA00012513"/>
    </source>
</evidence>
<dbReference type="STRING" id="471852.Tcur_4435"/>
<dbReference type="GO" id="GO:0005524">
    <property type="term" value="F:ATP binding"/>
    <property type="evidence" value="ECO:0007669"/>
    <property type="project" value="UniProtKB-UniRule"/>
</dbReference>
<dbReference type="HOGENOM" id="CLU_478901_0_0_11"/>
<dbReference type="AlphaFoldDB" id="D1A488"/>
<dbReference type="SUPFAM" id="SSF56112">
    <property type="entry name" value="Protein kinase-like (PK-like)"/>
    <property type="match status" value="1"/>
</dbReference>
<keyword evidence="2 10" id="KW-0723">Serine/threonine-protein kinase</keyword>
<dbReference type="PROSITE" id="PS50011">
    <property type="entry name" value="PROTEIN_KINASE_DOM"/>
    <property type="match status" value="1"/>
</dbReference>
<reference evidence="10 11" key="1">
    <citation type="journal article" date="2011" name="Stand. Genomic Sci.">
        <title>Complete genome sequence of Thermomonospora curvata type strain (B9).</title>
        <authorList>
            <person name="Chertkov O."/>
            <person name="Sikorski J."/>
            <person name="Nolan M."/>
            <person name="Lapidus A."/>
            <person name="Lucas S."/>
            <person name="Del Rio T.G."/>
            <person name="Tice H."/>
            <person name="Cheng J.F."/>
            <person name="Goodwin L."/>
            <person name="Pitluck S."/>
            <person name="Liolios K."/>
            <person name="Ivanova N."/>
            <person name="Mavromatis K."/>
            <person name="Mikhailova N."/>
            <person name="Ovchinnikova G."/>
            <person name="Pati A."/>
            <person name="Chen A."/>
            <person name="Palaniappan K."/>
            <person name="Djao O.D."/>
            <person name="Land M."/>
            <person name="Hauser L."/>
            <person name="Chang Y.J."/>
            <person name="Jeffries C.D."/>
            <person name="Brettin T."/>
            <person name="Han C."/>
            <person name="Detter J.C."/>
            <person name="Rohde M."/>
            <person name="Goker M."/>
            <person name="Woyke T."/>
            <person name="Bristow J."/>
            <person name="Eisen J.A."/>
            <person name="Markowitz V."/>
            <person name="Hugenholtz P."/>
            <person name="Klenk H.P."/>
            <person name="Kyrpides N.C."/>
        </authorList>
    </citation>
    <scope>NUCLEOTIDE SEQUENCE [LARGE SCALE GENOMIC DNA]</scope>
    <source>
        <strain evidence="11">ATCC 19995 / DSM 43183 / JCM 3096 / KCTC 9072 / NBRC 15933 / NCIMB 10081 / Henssen B9</strain>
    </source>
</reference>
<evidence type="ECO:0000313" key="10">
    <source>
        <dbReference type="EMBL" id="ACY99962.1"/>
    </source>
</evidence>
<gene>
    <name evidence="10" type="ordered locus">Tcur_4435</name>
</gene>
<evidence type="ECO:0000256" key="5">
    <source>
        <dbReference type="ARBA" id="ARBA00022777"/>
    </source>
</evidence>
<keyword evidence="4 7" id="KW-0547">Nucleotide-binding</keyword>
<dbReference type="InterPro" id="IPR000719">
    <property type="entry name" value="Prot_kinase_dom"/>
</dbReference>
<dbReference type="Pfam" id="PF00069">
    <property type="entry name" value="Pkinase"/>
    <property type="match status" value="1"/>
</dbReference>
<feature type="binding site" evidence="7">
    <location>
        <position position="39"/>
    </location>
    <ligand>
        <name>ATP</name>
        <dbReference type="ChEBI" id="CHEBI:30616"/>
    </ligand>
</feature>
<keyword evidence="5 10" id="KW-0418">Kinase</keyword>
<dbReference type="Gene3D" id="3.30.200.20">
    <property type="entry name" value="Phosphorylase Kinase, domain 1"/>
    <property type="match status" value="1"/>
</dbReference>
<evidence type="ECO:0000256" key="4">
    <source>
        <dbReference type="ARBA" id="ARBA00022741"/>
    </source>
</evidence>
<dbReference type="Gene3D" id="2.50.20.20">
    <property type="match status" value="1"/>
</dbReference>
<keyword evidence="11" id="KW-1185">Reference proteome</keyword>
<dbReference type="GO" id="GO:0004674">
    <property type="term" value="F:protein serine/threonine kinase activity"/>
    <property type="evidence" value="ECO:0007669"/>
    <property type="project" value="UniProtKB-KW"/>
</dbReference>
<dbReference type="PROSITE" id="PS00108">
    <property type="entry name" value="PROTEIN_KINASE_ST"/>
    <property type="match status" value="1"/>
</dbReference>
<evidence type="ECO:0000256" key="3">
    <source>
        <dbReference type="ARBA" id="ARBA00022679"/>
    </source>
</evidence>
<dbReference type="EMBL" id="CP001738">
    <property type="protein sequence ID" value="ACY99962.1"/>
    <property type="molecule type" value="Genomic_DNA"/>
</dbReference>
<feature type="region of interest" description="Disordered" evidence="8">
    <location>
        <begin position="346"/>
        <end position="372"/>
    </location>
</feature>
<keyword evidence="6 7" id="KW-0067">ATP-binding</keyword>
<dbReference type="InterPro" id="IPR017441">
    <property type="entry name" value="Protein_kinase_ATP_BS"/>
</dbReference>
<dbReference type="PROSITE" id="PS00107">
    <property type="entry name" value="PROTEIN_KINASE_ATP"/>
    <property type="match status" value="1"/>
</dbReference>
<evidence type="ECO:0000256" key="6">
    <source>
        <dbReference type="ARBA" id="ARBA00022840"/>
    </source>
</evidence>
<keyword evidence="3" id="KW-0808">Transferase</keyword>
<dbReference type="PANTHER" id="PTHR43289">
    <property type="entry name" value="MITOGEN-ACTIVATED PROTEIN KINASE KINASE KINASE 20-RELATED"/>
    <property type="match status" value="1"/>
</dbReference>
<name>D1A488_THECD</name>
<evidence type="ECO:0000313" key="11">
    <source>
        <dbReference type="Proteomes" id="UP000001918"/>
    </source>
</evidence>